<sequence>MEKALAVANFFIEKGVKDKKPVSPMKLQKLIYFSHGWCLALYDTPLIDEAIQAWPYGPVIPSVYHEFKHYGNKEIKSPYTNILEDAPKVTNPDTIALLDSMWNLYSDLTATQLSNLTHEVDTPWDQLYRDYHAKGLSIPKGMSLDEEKIKTYFKTEYGKLEQA</sequence>
<accession>A0AAP2E068</accession>
<dbReference type="EMBL" id="JAHESE010000012">
    <property type="protein sequence ID" value="MBT1709292.1"/>
    <property type="molecule type" value="Genomic_DNA"/>
</dbReference>
<name>A0AAP2E068_9BACT</name>
<reference evidence="2 3" key="1">
    <citation type="submission" date="2021-05" db="EMBL/GenBank/DDBJ databases">
        <title>A Polyphasic approach of four new species of the genus Ohtaekwangia: Ohtaekwangia histidinii sp. nov., Ohtaekwangia cretensis sp. nov., Ohtaekwangia indiensis sp. nov., Ohtaekwangia reichenbachii sp. nov. from diverse environment.</title>
        <authorList>
            <person name="Octaviana S."/>
        </authorList>
    </citation>
    <scope>NUCLEOTIDE SEQUENCE [LARGE SCALE GENOMIC DNA]</scope>
    <source>
        <strain evidence="2 3">PWU5</strain>
    </source>
</reference>
<evidence type="ECO:0000313" key="3">
    <source>
        <dbReference type="Proteomes" id="UP001319080"/>
    </source>
</evidence>
<comment type="caution">
    <text evidence="2">The sequence shown here is derived from an EMBL/GenBank/DDBJ whole genome shotgun (WGS) entry which is preliminary data.</text>
</comment>
<dbReference type="Pfam" id="PF13274">
    <property type="entry name" value="SocA_Panacea"/>
    <property type="match status" value="1"/>
</dbReference>
<dbReference type="Proteomes" id="UP001319080">
    <property type="component" value="Unassembled WGS sequence"/>
</dbReference>
<dbReference type="InterPro" id="IPR025272">
    <property type="entry name" value="SocA_Panacea"/>
</dbReference>
<evidence type="ECO:0000313" key="2">
    <source>
        <dbReference type="EMBL" id="MBT1709292.1"/>
    </source>
</evidence>
<evidence type="ECO:0000259" key="1">
    <source>
        <dbReference type="Pfam" id="PF13274"/>
    </source>
</evidence>
<proteinExistence type="predicted"/>
<dbReference type="AlphaFoldDB" id="A0AAP2E068"/>
<organism evidence="2 3">
    <name type="scientific">Dawidia cretensis</name>
    <dbReference type="NCBI Taxonomy" id="2782350"/>
    <lineage>
        <taxon>Bacteria</taxon>
        <taxon>Pseudomonadati</taxon>
        <taxon>Bacteroidota</taxon>
        <taxon>Cytophagia</taxon>
        <taxon>Cytophagales</taxon>
        <taxon>Chryseotaleaceae</taxon>
        <taxon>Dawidia</taxon>
    </lineage>
</organism>
<dbReference type="RefSeq" id="WP_254084871.1">
    <property type="nucleotide sequence ID" value="NZ_JAHESE010000012.1"/>
</dbReference>
<gene>
    <name evidence="2" type="ORF">KK062_13700</name>
</gene>
<protein>
    <submittedName>
        <fullName evidence="2">DUF4065 domain-containing protein</fullName>
    </submittedName>
</protein>
<keyword evidence="3" id="KW-1185">Reference proteome</keyword>
<feature type="domain" description="Antitoxin SocA-like Panacea" evidence="1">
    <location>
        <begin position="27"/>
        <end position="124"/>
    </location>
</feature>